<dbReference type="OrthoDB" id="9809781at2"/>
<evidence type="ECO:0000313" key="3">
    <source>
        <dbReference type="Proteomes" id="UP000093514"/>
    </source>
</evidence>
<reference evidence="2 3" key="2">
    <citation type="submission" date="2016-08" db="EMBL/GenBank/DDBJ databases">
        <title>Orenia metallireducens sp. nov. strain Z6, a Novel Metal-reducing Firmicute from the Deep Subsurface.</title>
        <authorList>
            <person name="Maxim B.I."/>
            <person name="Kenneth K."/>
            <person name="Flynn T.M."/>
            <person name="Oloughlin E.J."/>
            <person name="Locke R.A."/>
            <person name="Weber J.R."/>
            <person name="Egan S.M."/>
            <person name="Mackie R.I."/>
            <person name="Cann I.K."/>
        </authorList>
    </citation>
    <scope>NUCLEOTIDE SEQUENCE [LARGE SCALE GENOMIC DNA]</scope>
    <source>
        <strain evidence="2 3">Z6</strain>
    </source>
</reference>
<sequence length="63" mass="6934">MIIDVEVGYLPDMLTFTPDGSKILVANEGEPEYKEFDGEKVSGYYNGTPDNDPKGSISIISLY</sequence>
<keyword evidence="3" id="KW-1185">Reference proteome</keyword>
<protein>
    <recommendedName>
        <fullName evidence="1">Choice-of-anchor I domain-containing protein</fullName>
    </recommendedName>
</protein>
<dbReference type="AlphaFoldDB" id="A0A1C0A9F6"/>
<organism evidence="2 3">
    <name type="scientific">Orenia metallireducens</name>
    <dbReference type="NCBI Taxonomy" id="1413210"/>
    <lineage>
        <taxon>Bacteria</taxon>
        <taxon>Bacillati</taxon>
        <taxon>Bacillota</taxon>
        <taxon>Clostridia</taxon>
        <taxon>Halanaerobiales</taxon>
        <taxon>Halobacteroidaceae</taxon>
        <taxon>Orenia</taxon>
    </lineage>
</organism>
<comment type="caution">
    <text evidence="2">The sequence shown here is derived from an EMBL/GenBank/DDBJ whole genome shotgun (WGS) entry which is preliminary data.</text>
</comment>
<proteinExistence type="predicted"/>
<dbReference type="Proteomes" id="UP000093514">
    <property type="component" value="Unassembled WGS sequence"/>
</dbReference>
<evidence type="ECO:0000259" key="1">
    <source>
        <dbReference type="Pfam" id="PF22494"/>
    </source>
</evidence>
<name>A0A1C0A9F6_9FIRM</name>
<dbReference type="InterPro" id="IPR055188">
    <property type="entry name" value="Choice_anch_I"/>
</dbReference>
<accession>A0A1C0A9F6</accession>
<reference evidence="3" key="1">
    <citation type="submission" date="2016-07" db="EMBL/GenBank/DDBJ databases">
        <authorList>
            <person name="Florea S."/>
            <person name="Webb J.S."/>
            <person name="Jaromczyk J."/>
            <person name="Schardl C.L."/>
        </authorList>
    </citation>
    <scope>NUCLEOTIDE SEQUENCE [LARGE SCALE GENOMIC DNA]</scope>
    <source>
        <strain evidence="3">Z6</strain>
    </source>
</reference>
<gene>
    <name evidence="2" type="ORF">U472_05330</name>
</gene>
<dbReference type="Pfam" id="PF22494">
    <property type="entry name" value="choice_anch_I"/>
    <property type="match status" value="1"/>
</dbReference>
<feature type="domain" description="Choice-of-anchor I" evidence="1">
    <location>
        <begin position="5"/>
        <end position="60"/>
    </location>
</feature>
<dbReference type="EMBL" id="LWDV01000008">
    <property type="protein sequence ID" value="OCL26910.1"/>
    <property type="molecule type" value="Genomic_DNA"/>
</dbReference>
<evidence type="ECO:0000313" key="2">
    <source>
        <dbReference type="EMBL" id="OCL26910.1"/>
    </source>
</evidence>